<dbReference type="Proteomes" id="UP000294513">
    <property type="component" value="Unassembled WGS sequence"/>
</dbReference>
<name>A0A4V2YRZ1_9ACTN</name>
<evidence type="ECO:0000313" key="11">
    <source>
        <dbReference type="EMBL" id="TDD67367.1"/>
    </source>
</evidence>
<feature type="transmembrane region" description="Helical" evidence="8">
    <location>
        <begin position="115"/>
        <end position="136"/>
    </location>
</feature>
<comment type="similarity">
    <text evidence="2">Belongs to the binding-protein-dependent transport system permease family. CysTW subfamily.</text>
</comment>
<evidence type="ECO:0000256" key="1">
    <source>
        <dbReference type="ARBA" id="ARBA00004651"/>
    </source>
</evidence>
<evidence type="ECO:0000256" key="6">
    <source>
        <dbReference type="ARBA" id="ARBA00022989"/>
    </source>
</evidence>
<sequence length="332" mass="35997">MAAGHAPSGPSSGPPSRPPSRSPSGPSSRSPSGPSSRSPSDRGGARVRGRAWLTPYLLILPSGLWLLAFFAIPLVLMVSLSLQTGNLIDGFRQTFHWQNYTDGLDTYGDKFVRSLWYGLLATIVCIVLAYPAAYWIAFRGGRNKSTYLFLLLLPYFVSFVLRTVSWKLVLTDNGPILGPLRDHGILPSGFHVLDTGFAVVSGLSYNFLPFMVLPIYVALERIDPRLVEAAYDLYAGRAQAFVRVILPLSLPGVFAGVIMTFVPVSADYVNAEVLGGPRNTMIGNVIQAEYFDNSAYPVASALSFVLMAILLLGIFAYARALGTQDVLEAARS</sequence>
<feature type="transmembrane region" description="Helical" evidence="8">
    <location>
        <begin position="196"/>
        <end position="219"/>
    </location>
</feature>
<evidence type="ECO:0000256" key="8">
    <source>
        <dbReference type="RuleBase" id="RU363032"/>
    </source>
</evidence>
<evidence type="ECO:0000256" key="4">
    <source>
        <dbReference type="ARBA" id="ARBA00022475"/>
    </source>
</evidence>
<dbReference type="PROSITE" id="PS50928">
    <property type="entry name" value="ABC_TM1"/>
    <property type="match status" value="1"/>
</dbReference>
<keyword evidence="6 8" id="KW-1133">Transmembrane helix</keyword>
<dbReference type="GO" id="GO:0005886">
    <property type="term" value="C:plasma membrane"/>
    <property type="evidence" value="ECO:0007669"/>
    <property type="project" value="UniProtKB-SubCell"/>
</dbReference>
<dbReference type="OrthoDB" id="9808619at2"/>
<evidence type="ECO:0000256" key="2">
    <source>
        <dbReference type="ARBA" id="ARBA00007069"/>
    </source>
</evidence>
<dbReference type="SUPFAM" id="SSF161098">
    <property type="entry name" value="MetI-like"/>
    <property type="match status" value="1"/>
</dbReference>
<dbReference type="AlphaFoldDB" id="A0A4V2YRZ1"/>
<dbReference type="PANTHER" id="PTHR42929:SF1">
    <property type="entry name" value="INNER MEMBRANE ABC TRANSPORTER PERMEASE PROTEIN YDCU-RELATED"/>
    <property type="match status" value="1"/>
</dbReference>
<evidence type="ECO:0000256" key="5">
    <source>
        <dbReference type="ARBA" id="ARBA00022692"/>
    </source>
</evidence>
<feature type="transmembrane region" description="Helical" evidence="8">
    <location>
        <begin position="298"/>
        <end position="318"/>
    </location>
</feature>
<proteinExistence type="inferred from homology"/>
<feature type="region of interest" description="Disordered" evidence="9">
    <location>
        <begin position="1"/>
        <end position="45"/>
    </location>
</feature>
<evidence type="ECO:0000259" key="10">
    <source>
        <dbReference type="PROSITE" id="PS50928"/>
    </source>
</evidence>
<dbReference type="CDD" id="cd06261">
    <property type="entry name" value="TM_PBP2"/>
    <property type="match status" value="1"/>
</dbReference>
<dbReference type="InterPro" id="IPR000515">
    <property type="entry name" value="MetI-like"/>
</dbReference>
<feature type="transmembrane region" description="Helical" evidence="8">
    <location>
        <begin position="240"/>
        <end position="262"/>
    </location>
</feature>
<feature type="compositionally biased region" description="Low complexity" evidence="9">
    <location>
        <begin position="22"/>
        <end position="38"/>
    </location>
</feature>
<feature type="transmembrane region" description="Helical" evidence="8">
    <location>
        <begin position="56"/>
        <end position="82"/>
    </location>
</feature>
<feature type="compositionally biased region" description="Pro residues" evidence="9">
    <location>
        <begin position="12"/>
        <end position="21"/>
    </location>
</feature>
<dbReference type="InterPro" id="IPR035906">
    <property type="entry name" value="MetI-like_sf"/>
</dbReference>
<accession>A0A4V2YRZ1</accession>
<dbReference type="Pfam" id="PF00528">
    <property type="entry name" value="BPD_transp_1"/>
    <property type="match status" value="1"/>
</dbReference>
<reference evidence="11 12" key="1">
    <citation type="submission" date="2019-03" db="EMBL/GenBank/DDBJ databases">
        <title>Draft genome sequences of novel Actinobacteria.</title>
        <authorList>
            <person name="Sahin N."/>
            <person name="Ay H."/>
            <person name="Saygin H."/>
        </authorList>
    </citation>
    <scope>NUCLEOTIDE SEQUENCE [LARGE SCALE GENOMIC DNA]</scope>
    <source>
        <strain evidence="11 12">H3C3</strain>
    </source>
</reference>
<organism evidence="11 12">
    <name type="scientific">Actinomadura rubrisoli</name>
    <dbReference type="NCBI Taxonomy" id="2530368"/>
    <lineage>
        <taxon>Bacteria</taxon>
        <taxon>Bacillati</taxon>
        <taxon>Actinomycetota</taxon>
        <taxon>Actinomycetes</taxon>
        <taxon>Streptosporangiales</taxon>
        <taxon>Thermomonosporaceae</taxon>
        <taxon>Actinomadura</taxon>
    </lineage>
</organism>
<protein>
    <submittedName>
        <fullName evidence="11">ABC transporter permease</fullName>
    </submittedName>
</protein>
<gene>
    <name evidence="11" type="ORF">E1298_39455</name>
</gene>
<keyword evidence="5 8" id="KW-0812">Transmembrane</keyword>
<evidence type="ECO:0000256" key="9">
    <source>
        <dbReference type="SAM" id="MobiDB-lite"/>
    </source>
</evidence>
<dbReference type="GO" id="GO:0055085">
    <property type="term" value="P:transmembrane transport"/>
    <property type="evidence" value="ECO:0007669"/>
    <property type="project" value="InterPro"/>
</dbReference>
<keyword evidence="4" id="KW-1003">Cell membrane</keyword>
<evidence type="ECO:0000313" key="12">
    <source>
        <dbReference type="Proteomes" id="UP000294513"/>
    </source>
</evidence>
<feature type="transmembrane region" description="Helical" evidence="8">
    <location>
        <begin position="148"/>
        <end position="169"/>
    </location>
</feature>
<evidence type="ECO:0000256" key="3">
    <source>
        <dbReference type="ARBA" id="ARBA00022448"/>
    </source>
</evidence>
<dbReference type="Gene3D" id="1.10.3720.10">
    <property type="entry name" value="MetI-like"/>
    <property type="match status" value="1"/>
</dbReference>
<feature type="domain" description="ABC transmembrane type-1" evidence="10">
    <location>
        <begin position="111"/>
        <end position="317"/>
    </location>
</feature>
<comment type="caution">
    <text evidence="11">The sequence shown here is derived from an EMBL/GenBank/DDBJ whole genome shotgun (WGS) entry which is preliminary data.</text>
</comment>
<dbReference type="PANTHER" id="PTHR42929">
    <property type="entry name" value="INNER MEMBRANE ABC TRANSPORTER PERMEASE PROTEIN YDCU-RELATED-RELATED"/>
    <property type="match status" value="1"/>
</dbReference>
<dbReference type="EMBL" id="SMKU01000361">
    <property type="protein sequence ID" value="TDD67367.1"/>
    <property type="molecule type" value="Genomic_DNA"/>
</dbReference>
<comment type="subcellular location">
    <subcellularLocation>
        <location evidence="1 8">Cell membrane</location>
        <topology evidence="1 8">Multi-pass membrane protein</topology>
    </subcellularLocation>
</comment>
<keyword evidence="3 8" id="KW-0813">Transport</keyword>
<evidence type="ECO:0000256" key="7">
    <source>
        <dbReference type="ARBA" id="ARBA00023136"/>
    </source>
</evidence>
<keyword evidence="12" id="KW-1185">Reference proteome</keyword>
<keyword evidence="7 8" id="KW-0472">Membrane</keyword>